<dbReference type="CDD" id="cd04301">
    <property type="entry name" value="NAT_SF"/>
    <property type="match status" value="1"/>
</dbReference>
<dbReference type="GO" id="GO:0016747">
    <property type="term" value="F:acyltransferase activity, transferring groups other than amino-acyl groups"/>
    <property type="evidence" value="ECO:0007669"/>
    <property type="project" value="InterPro"/>
</dbReference>
<dbReference type="Gene3D" id="3.40.630.30">
    <property type="match status" value="1"/>
</dbReference>
<dbReference type="RefSeq" id="WP_353710942.1">
    <property type="nucleotide sequence ID" value="NZ_CP159279.1"/>
</dbReference>
<dbReference type="PROSITE" id="PS51186">
    <property type="entry name" value="GNAT"/>
    <property type="match status" value="1"/>
</dbReference>
<reference evidence="4" key="1">
    <citation type="submission" date="2024-06" db="EMBL/GenBank/DDBJ databases">
        <title>Biodegradation of dimethachlon by Arthrobacter sp. K5: mechanistic insights and ecological implications.</title>
        <authorList>
            <person name="Hu S."/>
            <person name="Lu P."/>
        </authorList>
    </citation>
    <scope>NUCLEOTIDE SEQUENCE</scope>
    <source>
        <strain evidence="4">K5</strain>
    </source>
</reference>
<proteinExistence type="predicted"/>
<name>A0AAU8EN16_9MICC</name>
<evidence type="ECO:0000256" key="1">
    <source>
        <dbReference type="ARBA" id="ARBA00022679"/>
    </source>
</evidence>
<feature type="domain" description="N-acetyltransferase" evidence="3">
    <location>
        <begin position="1"/>
        <end position="175"/>
    </location>
</feature>
<sequence length="178" mass="19000">MIRKAVAGDAAALADLAAATFPLACPPGSSTEDIRLHLKRTLSEDKFAEYLADSKIAILVLEQGGGRLDGYTLLVDRQSTDPDVLRALDGRRSVELSKCYVRPDHHGRGAASALMRASLDWAAGQGAASVWLGVNSQNAKAIRFYEKSGFTNVGTKSFTLGDSVESDFILEMTLPAKG</sequence>
<dbReference type="Pfam" id="PF00583">
    <property type="entry name" value="Acetyltransf_1"/>
    <property type="match status" value="1"/>
</dbReference>
<dbReference type="SUPFAM" id="SSF55729">
    <property type="entry name" value="Acyl-CoA N-acyltransferases (Nat)"/>
    <property type="match status" value="1"/>
</dbReference>
<dbReference type="EMBL" id="CP159279">
    <property type="protein sequence ID" value="XCH10308.1"/>
    <property type="molecule type" value="Genomic_DNA"/>
</dbReference>
<evidence type="ECO:0000256" key="2">
    <source>
        <dbReference type="ARBA" id="ARBA00023315"/>
    </source>
</evidence>
<dbReference type="InterPro" id="IPR050832">
    <property type="entry name" value="Bact_Acetyltransf"/>
</dbReference>
<evidence type="ECO:0000313" key="4">
    <source>
        <dbReference type="EMBL" id="XCH10308.1"/>
    </source>
</evidence>
<keyword evidence="2" id="KW-0012">Acyltransferase</keyword>
<dbReference type="AlphaFoldDB" id="A0AAU8EN16"/>
<accession>A0AAU8EN16</accession>
<gene>
    <name evidence="4" type="ORF">ABRP34_15895</name>
</gene>
<dbReference type="PANTHER" id="PTHR43877">
    <property type="entry name" value="AMINOALKYLPHOSPHONATE N-ACETYLTRANSFERASE-RELATED-RELATED"/>
    <property type="match status" value="1"/>
</dbReference>
<dbReference type="InterPro" id="IPR016181">
    <property type="entry name" value="Acyl_CoA_acyltransferase"/>
</dbReference>
<protein>
    <submittedName>
        <fullName evidence="4">GNAT family N-acetyltransferase</fullName>
    </submittedName>
</protein>
<evidence type="ECO:0000259" key="3">
    <source>
        <dbReference type="PROSITE" id="PS51186"/>
    </source>
</evidence>
<keyword evidence="1" id="KW-0808">Transferase</keyword>
<dbReference type="InterPro" id="IPR000182">
    <property type="entry name" value="GNAT_dom"/>
</dbReference>
<organism evidence="4">
    <name type="scientific">Arthrobacter sp. K5</name>
    <dbReference type="NCBI Taxonomy" id="2839623"/>
    <lineage>
        <taxon>Bacteria</taxon>
        <taxon>Bacillati</taxon>
        <taxon>Actinomycetota</taxon>
        <taxon>Actinomycetes</taxon>
        <taxon>Micrococcales</taxon>
        <taxon>Micrococcaceae</taxon>
        <taxon>Arthrobacter</taxon>
    </lineage>
</organism>